<keyword evidence="1" id="KW-0805">Transcription regulation</keyword>
<name>A0A7H4PM94_9ENTR</name>
<comment type="caution">
    <text evidence="4">The sequence shown here is derived from an EMBL/GenBank/DDBJ whole genome shotgun (WGS) entry which is preliminary data.</text>
</comment>
<evidence type="ECO:0000256" key="2">
    <source>
        <dbReference type="ARBA" id="ARBA00023125"/>
    </source>
</evidence>
<proteinExistence type="predicted"/>
<evidence type="ECO:0000313" key="4">
    <source>
        <dbReference type="EMBL" id="STW79517.1"/>
    </source>
</evidence>
<dbReference type="AlphaFoldDB" id="A0A7H4PM94"/>
<evidence type="ECO:0000313" key="5">
    <source>
        <dbReference type="Proteomes" id="UP000254863"/>
    </source>
</evidence>
<dbReference type="Gene3D" id="1.20.120.530">
    <property type="entry name" value="GntR ligand-binding domain-like"/>
    <property type="match status" value="1"/>
</dbReference>
<dbReference type="EMBL" id="UGMS01000003">
    <property type="protein sequence ID" value="STW79517.1"/>
    <property type="molecule type" value="Genomic_DNA"/>
</dbReference>
<sequence>MVTPPDMMLRQHYDIFQPLVARNPDAVEKAMRLHLQEISESVLLVRQENSDWFSEE</sequence>
<dbReference type="GO" id="GO:0003677">
    <property type="term" value="F:DNA binding"/>
    <property type="evidence" value="ECO:0007669"/>
    <property type="project" value="UniProtKB-KW"/>
</dbReference>
<protein>
    <submittedName>
        <fullName evidence="4">Transcriptional regulator</fullName>
    </submittedName>
</protein>
<keyword evidence="3" id="KW-0804">Transcription</keyword>
<evidence type="ECO:0000256" key="1">
    <source>
        <dbReference type="ARBA" id="ARBA00023015"/>
    </source>
</evidence>
<organism evidence="4 5">
    <name type="scientific">Klebsiella michiganensis</name>
    <dbReference type="NCBI Taxonomy" id="1134687"/>
    <lineage>
        <taxon>Bacteria</taxon>
        <taxon>Pseudomonadati</taxon>
        <taxon>Pseudomonadota</taxon>
        <taxon>Gammaproteobacteria</taxon>
        <taxon>Enterobacterales</taxon>
        <taxon>Enterobacteriaceae</taxon>
        <taxon>Klebsiella/Raoultella group</taxon>
        <taxon>Klebsiella</taxon>
    </lineage>
</organism>
<accession>A0A7H4PM94</accession>
<dbReference type="Proteomes" id="UP000254863">
    <property type="component" value="Unassembled WGS sequence"/>
</dbReference>
<keyword evidence="2" id="KW-0238">DNA-binding</keyword>
<dbReference type="SUPFAM" id="SSF48008">
    <property type="entry name" value="GntR ligand-binding domain-like"/>
    <property type="match status" value="1"/>
</dbReference>
<gene>
    <name evidence="4" type="primary">ydfH_2</name>
    <name evidence="4" type="ORF">NCTC11685_06848</name>
</gene>
<evidence type="ECO:0000256" key="3">
    <source>
        <dbReference type="ARBA" id="ARBA00023163"/>
    </source>
</evidence>
<dbReference type="InterPro" id="IPR008920">
    <property type="entry name" value="TF_FadR/GntR_C"/>
</dbReference>
<reference evidence="4 5" key="1">
    <citation type="submission" date="2018-06" db="EMBL/GenBank/DDBJ databases">
        <authorList>
            <consortium name="Pathogen Informatics"/>
            <person name="Doyle S."/>
        </authorList>
    </citation>
    <scope>NUCLEOTIDE SEQUENCE [LARGE SCALE GENOMIC DNA]</scope>
    <source>
        <strain evidence="4 5">NCTC11685</strain>
    </source>
</reference>